<dbReference type="PROSITE" id="PS50893">
    <property type="entry name" value="ABC_TRANSPORTER_2"/>
    <property type="match status" value="2"/>
</dbReference>
<dbReference type="Pfam" id="PF12848">
    <property type="entry name" value="ABC_tran_Xtn"/>
    <property type="match status" value="1"/>
</dbReference>
<dbReference type="InterPro" id="IPR003593">
    <property type="entry name" value="AAA+_ATPase"/>
</dbReference>
<dbReference type="SMART" id="SM00382">
    <property type="entry name" value="AAA"/>
    <property type="match status" value="2"/>
</dbReference>
<dbReference type="EMBL" id="CVQI01030335">
    <property type="protein sequence ID" value="CRK37590.1"/>
    <property type="molecule type" value="Genomic_DNA"/>
</dbReference>
<dbReference type="InterPro" id="IPR050611">
    <property type="entry name" value="ABCF"/>
</dbReference>
<dbReference type="FunFam" id="3.40.50.300:FF:003119">
    <property type="entry name" value="ABC ATPase, putative (AFU_orthologue AFUA_1G16440)"/>
    <property type="match status" value="1"/>
</dbReference>
<keyword evidence="2" id="KW-0547">Nucleotide-binding</keyword>
<sequence length="829" mass="91025">MLTSIASESVATILCTSKQTRFDIKTVDYRELDIEGLCITVVAGPASEAASGEPKKKAAVSKAKAKARAEGLELLSDAKLRLKAGQRYALVGRNGSGKSTLLKAIAEKLIPGIPEEARISILQQTDARGTNTDAPPPGAASSAGTPSREQGSVLEDVVEKATARSDVEQDIRALSAGINATDPMGSVRALRTIRHARNQKHLFQLDKDARLRSGARGMAARKALTAFEKTTAESKAMIEQAGEDISPETLRDETQEALDMMADLQLQVEPTRMAEIESNAKKILTGLGFTDAYMAKPVASLSGGWRMRAALATALLQETDILILDEPTNYLDLLGIIWLQKYLESLDDDDAAPTLILVSHDRDFISVCTDLLVVKDKQLTYFHGDLPTYESSLSEKKLYLTKMQEAQNKQKAHIQQSIQNNMKAGKANDDQNKLRQAKSRQKKLDNRMGLTVSAKGGRFKLNRDLVGYHLTARADIDVPRDERSVSFIMPQPPDLRFPGALLSNKLRQAKSRQKKLDNRMGLTVSAKGGRFKLNRDLVGYHLTARADIDVPQDERSVSFIMPQPPDLRFPGALLSVENATFRYPTKVRTKTPAPPVLQDVSLMVHMGDRVGILGLNGAGKSTLIRLLVDETKPTSGTVTRHPRLKLGYYSQHAVEALQAMGRADESLTALSLLTGEVEGELDEGELRGLLGSLGLPGRTASDVPLTKLSGGQLVRCELARLLWKCPQCLILDEVTTHLDYETVTAMREALCDWEGAVVLVSHDRWFMRGAVEGQIEDSDDEAEDDSEDEAAPRRRMVYKLRAGKLRKLERGTTEFEESVEKTVAKLLRG</sequence>
<dbReference type="GO" id="GO:0016887">
    <property type="term" value="F:ATP hydrolysis activity"/>
    <property type="evidence" value="ECO:0007669"/>
    <property type="project" value="InterPro"/>
</dbReference>
<gene>
    <name evidence="6" type="ORF">BN1723_015214</name>
</gene>
<evidence type="ECO:0000256" key="3">
    <source>
        <dbReference type="ARBA" id="ARBA00022840"/>
    </source>
</evidence>
<protein>
    <recommendedName>
        <fullName evidence="5">ABC transporter domain-containing protein</fullName>
    </recommendedName>
</protein>
<dbReference type="SUPFAM" id="SSF52540">
    <property type="entry name" value="P-loop containing nucleoside triphosphate hydrolases"/>
    <property type="match status" value="2"/>
</dbReference>
<feature type="domain" description="ABC transporter" evidence="5">
    <location>
        <begin position="574"/>
        <end position="827"/>
    </location>
</feature>
<evidence type="ECO:0000313" key="7">
    <source>
        <dbReference type="Proteomes" id="UP000045706"/>
    </source>
</evidence>
<dbReference type="InterPro" id="IPR027417">
    <property type="entry name" value="P-loop_NTPase"/>
</dbReference>
<dbReference type="InterPro" id="IPR032781">
    <property type="entry name" value="ABC_tran_Xtn"/>
</dbReference>
<dbReference type="GO" id="GO:0005524">
    <property type="term" value="F:ATP binding"/>
    <property type="evidence" value="ECO:0007669"/>
    <property type="project" value="UniProtKB-KW"/>
</dbReference>
<organism evidence="6 7">
    <name type="scientific">Verticillium longisporum</name>
    <name type="common">Verticillium dahliae var. longisporum</name>
    <dbReference type="NCBI Taxonomy" id="100787"/>
    <lineage>
        <taxon>Eukaryota</taxon>
        <taxon>Fungi</taxon>
        <taxon>Dikarya</taxon>
        <taxon>Ascomycota</taxon>
        <taxon>Pezizomycotina</taxon>
        <taxon>Sordariomycetes</taxon>
        <taxon>Hypocreomycetidae</taxon>
        <taxon>Glomerellales</taxon>
        <taxon>Plectosphaerellaceae</taxon>
        <taxon>Verticillium</taxon>
    </lineage>
</organism>
<dbReference type="CDD" id="cd03221">
    <property type="entry name" value="ABCF_EF-3"/>
    <property type="match status" value="1"/>
</dbReference>
<proteinExistence type="predicted"/>
<feature type="region of interest" description="Disordered" evidence="4">
    <location>
        <begin position="423"/>
        <end position="445"/>
    </location>
</feature>
<dbReference type="PANTHER" id="PTHR19211:SF135">
    <property type="entry name" value="ATPASE, PUTATIVE (AFU_ORTHOLOGUE AFUA_1G16440)-RELATED"/>
    <property type="match status" value="1"/>
</dbReference>
<dbReference type="PANTHER" id="PTHR19211">
    <property type="entry name" value="ATP-BINDING TRANSPORT PROTEIN-RELATED"/>
    <property type="match status" value="1"/>
</dbReference>
<dbReference type="Gene3D" id="3.40.50.300">
    <property type="entry name" value="P-loop containing nucleotide triphosphate hydrolases"/>
    <property type="match status" value="2"/>
</dbReference>
<dbReference type="PROSITE" id="PS00211">
    <property type="entry name" value="ABC_TRANSPORTER_1"/>
    <property type="match status" value="1"/>
</dbReference>
<evidence type="ECO:0000259" key="5">
    <source>
        <dbReference type="PROSITE" id="PS50893"/>
    </source>
</evidence>
<dbReference type="Proteomes" id="UP000045706">
    <property type="component" value="Unassembled WGS sequence"/>
</dbReference>
<reference evidence="7" key="1">
    <citation type="submission" date="2015-05" db="EMBL/GenBank/DDBJ databases">
        <authorList>
            <person name="Fogelqvist Johan"/>
        </authorList>
    </citation>
    <scope>NUCLEOTIDE SEQUENCE [LARGE SCALE GENOMIC DNA]</scope>
</reference>
<name>A0A0G4MU88_VERLO</name>
<feature type="domain" description="ABC transporter" evidence="5">
    <location>
        <begin position="55"/>
        <end position="402"/>
    </location>
</feature>
<dbReference type="InterPro" id="IPR017871">
    <property type="entry name" value="ABC_transporter-like_CS"/>
</dbReference>
<evidence type="ECO:0000313" key="6">
    <source>
        <dbReference type="EMBL" id="CRK37590.1"/>
    </source>
</evidence>
<feature type="region of interest" description="Disordered" evidence="4">
    <location>
        <begin position="127"/>
        <end position="152"/>
    </location>
</feature>
<dbReference type="Pfam" id="PF00005">
    <property type="entry name" value="ABC_tran"/>
    <property type="match status" value="2"/>
</dbReference>
<keyword evidence="1" id="KW-0677">Repeat</keyword>
<dbReference type="AlphaFoldDB" id="A0A0G4MU88"/>
<keyword evidence="3" id="KW-0067">ATP-binding</keyword>
<dbReference type="InterPro" id="IPR003439">
    <property type="entry name" value="ABC_transporter-like_ATP-bd"/>
</dbReference>
<accession>A0A0G4MU88</accession>
<evidence type="ECO:0000256" key="1">
    <source>
        <dbReference type="ARBA" id="ARBA00022737"/>
    </source>
</evidence>
<evidence type="ECO:0000256" key="4">
    <source>
        <dbReference type="SAM" id="MobiDB-lite"/>
    </source>
</evidence>
<evidence type="ECO:0000256" key="2">
    <source>
        <dbReference type="ARBA" id="ARBA00022741"/>
    </source>
</evidence>